<keyword evidence="6 11" id="KW-1133">Transmembrane helix</keyword>
<feature type="region of interest" description="Disordered" evidence="10">
    <location>
        <begin position="30"/>
        <end position="65"/>
    </location>
</feature>
<dbReference type="Pfam" id="PF00153">
    <property type="entry name" value="Mito_carr"/>
    <property type="match status" value="2"/>
</dbReference>
<comment type="similarity">
    <text evidence="2">Belongs to the mitochondrial carrier (TC 2.A.29) family.</text>
</comment>
<keyword evidence="8 9" id="KW-0472">Membrane</keyword>
<dbReference type="AlphaFoldDB" id="Q53JU1"/>
<feature type="repeat" description="Solcar" evidence="9">
    <location>
        <begin position="575"/>
        <end position="661"/>
    </location>
</feature>
<dbReference type="GO" id="GO:0031966">
    <property type="term" value="C:mitochondrial membrane"/>
    <property type="evidence" value="ECO:0007669"/>
    <property type="project" value="UniProtKB-SubCell"/>
</dbReference>
<evidence type="ECO:0000256" key="9">
    <source>
        <dbReference type="PROSITE-ProRule" id="PRU00282"/>
    </source>
</evidence>
<feature type="region of interest" description="Disordered" evidence="10">
    <location>
        <begin position="415"/>
        <end position="439"/>
    </location>
</feature>
<accession>Q53JU1</accession>
<dbReference type="Proteomes" id="UP000000763">
    <property type="component" value="Chromosome 11"/>
</dbReference>
<dbReference type="InterPro" id="IPR023395">
    <property type="entry name" value="MCP_dom_sf"/>
</dbReference>
<reference evidence="14" key="2">
    <citation type="journal article" date="2008" name="Nucleic Acids Res.">
        <title>The rice annotation project database (RAP-DB): 2008 update.</title>
        <authorList>
            <consortium name="The rice annotation project (RAP)"/>
        </authorList>
    </citation>
    <scope>GENOME REANNOTATION</scope>
    <source>
        <strain evidence="14">cv. Nipponbare</strain>
    </source>
</reference>
<evidence type="ECO:0000256" key="4">
    <source>
        <dbReference type="ARBA" id="ARBA00022692"/>
    </source>
</evidence>
<sequence length="667" mass="73042">MRMGWQVAALREWSVSWVSASKAALTGWQEGSSSMNDATAAEDAEDCSATSLMPESKKEEGKGEMGGAVRSFSTQFAEFEVRPFGEYAEMTGAGDAAKEYAAGCAAGIAQVAVGHPFDTVKVACFCLSFLSYLPVKLQAHNTTAHGKVYRNAFHCTRRILVEEGAQFRFLVSQLFFMASTTIIRLSICVYTCVVSVFGMFFLLCLHFQLRLLIAKAQEEYDDVMETYQAVAFACHWTITQLDVKKAFLNGELHEEIYMRPPLRYSVPEGTVYRLRCSLYGLKQASRAWFLLFASVVTAAGLSASAHDPSLFVHTSPHGRTILLYVDDVIITSNDVGLIAVVKACLNAQFLMSDLSSLRYFLGIEVSSTLEGFYLSQAKYIQDLLDRASFIDQCTVETPMKLNLHLSASNVVPLADPTVQKTGPGQRLNQKKPEPPSLSGQFAAKTEHAIGPLRTMRGLYKGASSSFIGIALESSLFFGTYSQAKQLLKGKSEDGRPQLQVIIPSAACSGALISCILTPTELMKVCGLFRGGLATLFREAVGNAVFFCTYEYSRYWMHRYLDSPWFSGGNHLVLAKDVGVGIMSGGISGMAFWTATLPLDVAKTIIQTDPDPHLSRNPFQILKMVYRRAGMGGCYAGLGPTLARAFPANAAAIVAWEYSAKILSIRRD</sequence>
<evidence type="ECO:0000256" key="10">
    <source>
        <dbReference type="SAM" id="MobiDB-lite"/>
    </source>
</evidence>
<dbReference type="EMBL" id="AC146939">
    <property type="protein sequence ID" value="AAX95962.1"/>
    <property type="molecule type" value="Genomic_DNA"/>
</dbReference>
<evidence type="ECO:0000313" key="13">
    <source>
        <dbReference type="EMBL" id="AAX95962.1"/>
    </source>
</evidence>
<dbReference type="InterPro" id="IPR018108">
    <property type="entry name" value="MCP_transmembrane"/>
</dbReference>
<evidence type="ECO:0000256" key="5">
    <source>
        <dbReference type="ARBA" id="ARBA00022737"/>
    </source>
</evidence>
<dbReference type="Gene3D" id="1.50.40.10">
    <property type="entry name" value="Mitochondrial carrier domain"/>
    <property type="match status" value="3"/>
</dbReference>
<organism evidence="13 14">
    <name type="scientific">Oryza sativa subsp. japonica</name>
    <name type="common">Rice</name>
    <dbReference type="NCBI Taxonomy" id="39947"/>
    <lineage>
        <taxon>Eukaryota</taxon>
        <taxon>Viridiplantae</taxon>
        <taxon>Streptophyta</taxon>
        <taxon>Embryophyta</taxon>
        <taxon>Tracheophyta</taxon>
        <taxon>Spermatophyta</taxon>
        <taxon>Magnoliopsida</taxon>
        <taxon>Liliopsida</taxon>
        <taxon>Poales</taxon>
        <taxon>Poaceae</taxon>
        <taxon>BOP clade</taxon>
        <taxon>Oryzoideae</taxon>
        <taxon>Oryzeae</taxon>
        <taxon>Oryzinae</taxon>
        <taxon>Oryza</taxon>
        <taxon>Oryza sativa</taxon>
    </lineage>
</organism>
<evidence type="ECO:0000256" key="6">
    <source>
        <dbReference type="ARBA" id="ARBA00022989"/>
    </source>
</evidence>
<proteinExistence type="inferred from homology"/>
<evidence type="ECO:0000256" key="7">
    <source>
        <dbReference type="ARBA" id="ARBA00023128"/>
    </source>
</evidence>
<dbReference type="PROSITE" id="PS50920">
    <property type="entry name" value="SOLCAR"/>
    <property type="match status" value="1"/>
</dbReference>
<evidence type="ECO:0000256" key="1">
    <source>
        <dbReference type="ARBA" id="ARBA00004225"/>
    </source>
</evidence>
<dbReference type="InterPro" id="IPR013103">
    <property type="entry name" value="RVT_2"/>
</dbReference>
<keyword evidence="3" id="KW-0813">Transport</keyword>
<dbReference type="PANTHER" id="PTHR45624:SF15">
    <property type="entry name" value="MITOCHONDRIAL ARGININE TRANSPORTER BAC1"/>
    <property type="match status" value="1"/>
</dbReference>
<feature type="domain" description="Reverse transcriptase Ty1/copia-type" evidence="12">
    <location>
        <begin position="226"/>
        <end position="399"/>
    </location>
</feature>
<protein>
    <submittedName>
        <fullName evidence="13">Retrotransposon protein, putative, unclassified</fullName>
    </submittedName>
</protein>
<dbReference type="InterPro" id="IPR043502">
    <property type="entry name" value="DNA/RNA_pol_sf"/>
</dbReference>
<name>Q53JU1_ORYSJ</name>
<dbReference type="SUPFAM" id="SSF103506">
    <property type="entry name" value="Mitochondrial carrier"/>
    <property type="match status" value="2"/>
</dbReference>
<evidence type="ECO:0000256" key="2">
    <source>
        <dbReference type="ARBA" id="ARBA00006375"/>
    </source>
</evidence>
<evidence type="ECO:0000313" key="14">
    <source>
        <dbReference type="Proteomes" id="UP000000763"/>
    </source>
</evidence>
<reference evidence="14" key="1">
    <citation type="journal article" date="2005" name="Nature">
        <title>The map-based sequence of the rice genome.</title>
        <authorList>
            <consortium name="International rice genome sequencing project (IRGSP)"/>
            <person name="Matsumoto T."/>
            <person name="Wu J."/>
            <person name="Kanamori H."/>
            <person name="Katayose Y."/>
            <person name="Fujisawa M."/>
            <person name="Namiki N."/>
            <person name="Mizuno H."/>
            <person name="Yamamoto K."/>
            <person name="Antonio B.A."/>
            <person name="Baba T."/>
            <person name="Sakata K."/>
            <person name="Nagamura Y."/>
            <person name="Aoki H."/>
            <person name="Arikawa K."/>
            <person name="Arita K."/>
            <person name="Bito T."/>
            <person name="Chiden Y."/>
            <person name="Fujitsuka N."/>
            <person name="Fukunaka R."/>
            <person name="Hamada M."/>
            <person name="Harada C."/>
            <person name="Hayashi A."/>
            <person name="Hijishita S."/>
            <person name="Honda M."/>
            <person name="Hosokawa S."/>
            <person name="Ichikawa Y."/>
            <person name="Idonuma A."/>
            <person name="Iijima M."/>
            <person name="Ikeda M."/>
            <person name="Ikeno M."/>
            <person name="Ito K."/>
            <person name="Ito S."/>
            <person name="Ito T."/>
            <person name="Ito Y."/>
            <person name="Ito Y."/>
            <person name="Iwabuchi A."/>
            <person name="Kamiya K."/>
            <person name="Karasawa W."/>
            <person name="Kurita K."/>
            <person name="Katagiri S."/>
            <person name="Kikuta A."/>
            <person name="Kobayashi H."/>
            <person name="Kobayashi N."/>
            <person name="Machita K."/>
            <person name="Maehara T."/>
            <person name="Masukawa M."/>
            <person name="Mizubayashi T."/>
            <person name="Mukai Y."/>
            <person name="Nagasaki H."/>
            <person name="Nagata Y."/>
            <person name="Naito S."/>
            <person name="Nakashima M."/>
            <person name="Nakama Y."/>
            <person name="Nakamichi Y."/>
            <person name="Nakamura M."/>
            <person name="Meguro A."/>
            <person name="Negishi M."/>
            <person name="Ohta I."/>
            <person name="Ohta T."/>
            <person name="Okamoto M."/>
            <person name="Ono N."/>
            <person name="Saji S."/>
            <person name="Sakaguchi M."/>
            <person name="Sakai K."/>
            <person name="Shibata M."/>
            <person name="Shimokawa T."/>
            <person name="Song J."/>
            <person name="Takazaki Y."/>
            <person name="Terasawa K."/>
            <person name="Tsugane M."/>
            <person name="Tsuji K."/>
            <person name="Ueda S."/>
            <person name="Waki K."/>
            <person name="Yamagata H."/>
            <person name="Yamamoto M."/>
            <person name="Yamamoto S."/>
            <person name="Yamane H."/>
            <person name="Yoshiki S."/>
            <person name="Yoshihara R."/>
            <person name="Yukawa K."/>
            <person name="Zhong H."/>
            <person name="Yano M."/>
            <person name="Yuan Q."/>
            <person name="Ouyang S."/>
            <person name="Liu J."/>
            <person name="Jones K.M."/>
            <person name="Gansberger K."/>
            <person name="Moffat K."/>
            <person name="Hill J."/>
            <person name="Bera J."/>
            <person name="Fadrosh D."/>
            <person name="Jin S."/>
            <person name="Johri S."/>
            <person name="Kim M."/>
            <person name="Overton L."/>
            <person name="Reardon M."/>
            <person name="Tsitrin T."/>
            <person name="Vuong H."/>
            <person name="Weaver B."/>
            <person name="Ciecko A."/>
            <person name="Tallon L."/>
            <person name="Jackson J."/>
            <person name="Pai G."/>
            <person name="Aken S.V."/>
            <person name="Utterback T."/>
            <person name="Reidmuller S."/>
            <person name="Feldblyum T."/>
            <person name="Hsiao J."/>
            <person name="Zismann V."/>
            <person name="Iobst S."/>
            <person name="de Vazeille A.R."/>
            <person name="Buell C.R."/>
            <person name="Ying K."/>
            <person name="Li Y."/>
            <person name="Lu T."/>
            <person name="Huang Y."/>
            <person name="Zhao Q."/>
            <person name="Feng Q."/>
            <person name="Zhang L."/>
            <person name="Zhu J."/>
            <person name="Weng Q."/>
            <person name="Mu J."/>
            <person name="Lu Y."/>
            <person name="Fan D."/>
            <person name="Liu Y."/>
            <person name="Guan J."/>
            <person name="Zhang Y."/>
            <person name="Yu S."/>
            <person name="Liu X."/>
            <person name="Zhang Y."/>
            <person name="Hong G."/>
            <person name="Han B."/>
            <person name="Choisne N."/>
            <person name="Demange N."/>
            <person name="Orjeda G."/>
            <person name="Samain S."/>
            <person name="Cattolico L."/>
            <person name="Pelletier E."/>
            <person name="Couloux A."/>
            <person name="Segurens B."/>
            <person name="Wincker P."/>
            <person name="D'Hont A."/>
            <person name="Scarpelli C."/>
            <person name="Weissenbach J."/>
            <person name="Salanoubat M."/>
            <person name="Quetier F."/>
            <person name="Yu Y."/>
            <person name="Kim H.R."/>
            <person name="Rambo T."/>
            <person name="Currie J."/>
            <person name="Collura K."/>
            <person name="Luo M."/>
            <person name="Yang T."/>
            <person name="Ammiraju J.S.S."/>
            <person name="Engler F."/>
            <person name="Soderlund C."/>
            <person name="Wing R.A."/>
            <person name="Palmer L.E."/>
            <person name="de la Bastide M."/>
            <person name="Spiegel L."/>
            <person name="Nascimento L."/>
            <person name="Zutavern T."/>
            <person name="O'Shaughnessy A."/>
            <person name="Dike S."/>
            <person name="Dedhia N."/>
            <person name="Preston R."/>
            <person name="Balija V."/>
            <person name="McCombie W.R."/>
            <person name="Chow T."/>
            <person name="Chen H."/>
            <person name="Chung M."/>
            <person name="Chen C."/>
            <person name="Shaw J."/>
            <person name="Wu H."/>
            <person name="Hsiao K."/>
            <person name="Chao Y."/>
            <person name="Chu M."/>
            <person name="Cheng C."/>
            <person name="Hour A."/>
            <person name="Lee P."/>
            <person name="Lin S."/>
            <person name="Lin Y."/>
            <person name="Liou J."/>
            <person name="Liu S."/>
            <person name="Hsing Y."/>
            <person name="Raghuvanshi S."/>
            <person name="Mohanty A."/>
            <person name="Bharti A.K."/>
            <person name="Gaur A."/>
            <person name="Gupta V."/>
            <person name="Kumar D."/>
            <person name="Ravi V."/>
            <person name="Vij S."/>
            <person name="Kapur A."/>
            <person name="Khurana P."/>
            <person name="Khurana P."/>
            <person name="Khurana J.P."/>
            <person name="Tyagi A.K."/>
            <person name="Gaikwad K."/>
            <person name="Singh A."/>
            <person name="Dalal V."/>
            <person name="Srivastava S."/>
            <person name="Dixit A."/>
            <person name="Pal A.K."/>
            <person name="Ghazi I.A."/>
            <person name="Yadav M."/>
            <person name="Pandit A."/>
            <person name="Bhargava A."/>
            <person name="Sureshbabu K."/>
            <person name="Batra K."/>
            <person name="Sharma T.R."/>
            <person name="Mohapatra T."/>
            <person name="Singh N.K."/>
            <person name="Messing J."/>
            <person name="Nelson A.B."/>
            <person name="Fuks G."/>
            <person name="Kavchok S."/>
            <person name="Keizer G."/>
            <person name="Linton E."/>
            <person name="Llaca V."/>
            <person name="Song R."/>
            <person name="Tanyolac B."/>
            <person name="Young S."/>
            <person name="Ho-Il K."/>
            <person name="Hahn J.H."/>
            <person name="Sangsakoo G."/>
            <person name="Vanavichit A."/>
            <person name="de Mattos Luiz.A.T."/>
            <person name="Zimmer P.D."/>
            <person name="Malone G."/>
            <person name="Dellagostin O."/>
            <person name="de Oliveira A.C."/>
            <person name="Bevan M."/>
            <person name="Bancroft I."/>
            <person name="Minx P."/>
            <person name="Cordum H."/>
            <person name="Wilson R."/>
            <person name="Cheng Z."/>
            <person name="Jin W."/>
            <person name="Jiang J."/>
            <person name="Leong S.A."/>
            <person name="Iwama H."/>
            <person name="Gojobori T."/>
            <person name="Itoh T."/>
            <person name="Niimura Y."/>
            <person name="Fujii Y."/>
            <person name="Habara T."/>
            <person name="Sakai H."/>
            <person name="Sato Y."/>
            <person name="Wilson G."/>
            <person name="Kumar K."/>
            <person name="McCouch S."/>
            <person name="Juretic N."/>
            <person name="Hoen D."/>
            <person name="Wright S."/>
            <person name="Bruskiewich R."/>
            <person name="Bureau T."/>
            <person name="Miyao A."/>
            <person name="Hirochika H."/>
            <person name="Nishikawa T."/>
            <person name="Kadowaki K."/>
            <person name="Sugiura M."/>
            <person name="Burr B."/>
            <person name="Sasaki T."/>
        </authorList>
    </citation>
    <scope>NUCLEOTIDE SEQUENCE [LARGE SCALE GENOMIC DNA]</scope>
    <source>
        <strain evidence="14">cv. Nipponbare</strain>
    </source>
</reference>
<feature type="transmembrane region" description="Helical" evidence="11">
    <location>
        <begin position="182"/>
        <end position="205"/>
    </location>
</feature>
<evidence type="ECO:0000256" key="11">
    <source>
        <dbReference type="SAM" id="Phobius"/>
    </source>
</evidence>
<keyword evidence="5" id="KW-0677">Repeat</keyword>
<gene>
    <name evidence="13" type="ordered locus">LOC_Os11g23170</name>
</gene>
<dbReference type="PANTHER" id="PTHR45624">
    <property type="entry name" value="MITOCHONDRIAL BASIC AMINO ACIDS TRANSPORTER-RELATED"/>
    <property type="match status" value="1"/>
</dbReference>
<keyword evidence="4 9" id="KW-0812">Transmembrane</keyword>
<evidence type="ECO:0000259" key="12">
    <source>
        <dbReference type="Pfam" id="PF07727"/>
    </source>
</evidence>
<dbReference type="InterPro" id="IPR050567">
    <property type="entry name" value="Mitochondrial_Carrier"/>
</dbReference>
<dbReference type="SUPFAM" id="SSF56672">
    <property type="entry name" value="DNA/RNA polymerases"/>
    <property type="match status" value="1"/>
</dbReference>
<keyword evidence="7" id="KW-0496">Mitochondrion</keyword>
<evidence type="ECO:0000256" key="3">
    <source>
        <dbReference type="ARBA" id="ARBA00022448"/>
    </source>
</evidence>
<dbReference type="Pfam" id="PF07727">
    <property type="entry name" value="RVT_2"/>
    <property type="match status" value="1"/>
</dbReference>
<comment type="subcellular location">
    <subcellularLocation>
        <location evidence="1">Mitochondrion membrane</location>
        <topology evidence="1">Multi-pass membrane protein</topology>
    </subcellularLocation>
</comment>
<evidence type="ECO:0000256" key="8">
    <source>
        <dbReference type="ARBA" id="ARBA00023136"/>
    </source>
</evidence>